<proteinExistence type="predicted"/>
<dbReference type="GO" id="GO:0090575">
    <property type="term" value="C:RNA polymerase II transcription regulator complex"/>
    <property type="evidence" value="ECO:0007669"/>
    <property type="project" value="TreeGrafter"/>
</dbReference>
<dbReference type="AlphaFoldDB" id="A0A0M9VS39"/>
<dbReference type="Pfam" id="PF08601">
    <property type="entry name" value="PAP1"/>
    <property type="match status" value="2"/>
</dbReference>
<reference evidence="5 6" key="1">
    <citation type="submission" date="2015-07" db="EMBL/GenBank/DDBJ databases">
        <title>The genome of the fungus Escovopsis weberi, a specialized disease agent of ant agriculture.</title>
        <authorList>
            <person name="de Man T.J."/>
            <person name="Stajich J.E."/>
            <person name="Kubicek C.P."/>
            <person name="Chenthamara K."/>
            <person name="Atanasova L."/>
            <person name="Druzhinina I.S."/>
            <person name="Birnbaum S."/>
            <person name="Barribeau S.M."/>
            <person name="Teiling C."/>
            <person name="Suen G."/>
            <person name="Currie C."/>
            <person name="Gerardo N.M."/>
        </authorList>
    </citation>
    <scope>NUCLEOTIDE SEQUENCE [LARGE SCALE GENOMIC DNA]</scope>
</reference>
<gene>
    <name evidence="5" type="ORF">ESCO_006510</name>
</gene>
<accession>A0A0M9VS39</accession>
<organism evidence="5 6">
    <name type="scientific">Escovopsis weberi</name>
    <dbReference type="NCBI Taxonomy" id="150374"/>
    <lineage>
        <taxon>Eukaryota</taxon>
        <taxon>Fungi</taxon>
        <taxon>Dikarya</taxon>
        <taxon>Ascomycota</taxon>
        <taxon>Pezizomycotina</taxon>
        <taxon>Sordariomycetes</taxon>
        <taxon>Hypocreomycetidae</taxon>
        <taxon>Hypocreales</taxon>
        <taxon>Hypocreaceae</taxon>
        <taxon>Escovopsis</taxon>
    </lineage>
</organism>
<dbReference type="Gene3D" id="1.10.238.100">
    <property type="entry name" value="YAP1 redox domain. Chain B"/>
    <property type="match status" value="1"/>
</dbReference>
<feature type="region of interest" description="Disordered" evidence="3">
    <location>
        <begin position="1"/>
        <end position="58"/>
    </location>
</feature>
<dbReference type="PANTHER" id="PTHR40621:SF6">
    <property type="entry name" value="AP-1-LIKE TRANSCRIPTION FACTOR YAP1-RELATED"/>
    <property type="match status" value="1"/>
</dbReference>
<evidence type="ECO:0000256" key="2">
    <source>
        <dbReference type="ARBA" id="ARBA00023242"/>
    </source>
</evidence>
<dbReference type="EMBL" id="LGSR01000026">
    <property type="protein sequence ID" value="KOS17289.1"/>
    <property type="molecule type" value="Genomic_DNA"/>
</dbReference>
<dbReference type="STRING" id="150374.A0A0M9VS39"/>
<dbReference type="GO" id="GO:0001228">
    <property type="term" value="F:DNA-binding transcription activator activity, RNA polymerase II-specific"/>
    <property type="evidence" value="ECO:0007669"/>
    <property type="project" value="TreeGrafter"/>
</dbReference>
<keyword evidence="6" id="KW-1185">Reference proteome</keyword>
<keyword evidence="2" id="KW-0539">Nucleus</keyword>
<dbReference type="InterPro" id="IPR013910">
    <property type="entry name" value="TF_PAP1"/>
</dbReference>
<feature type="domain" description="Transcription factor PAP1" evidence="4">
    <location>
        <begin position="11"/>
        <end position="75"/>
    </location>
</feature>
<name>A0A0M9VS39_ESCWE</name>
<comment type="caution">
    <text evidence="5">The sequence shown here is derived from an EMBL/GenBank/DDBJ whole genome shotgun (WGS) entry which is preliminary data.</text>
</comment>
<dbReference type="PANTHER" id="PTHR40621">
    <property type="entry name" value="TRANSCRIPTION FACTOR KAPC-RELATED"/>
    <property type="match status" value="1"/>
</dbReference>
<evidence type="ECO:0000256" key="3">
    <source>
        <dbReference type="SAM" id="MobiDB-lite"/>
    </source>
</evidence>
<dbReference type="InterPro" id="IPR050936">
    <property type="entry name" value="AP-1-like"/>
</dbReference>
<dbReference type="SUPFAM" id="SSF111430">
    <property type="entry name" value="YAP1 redox domain"/>
    <property type="match status" value="1"/>
</dbReference>
<evidence type="ECO:0000256" key="1">
    <source>
        <dbReference type="ARBA" id="ARBA00004123"/>
    </source>
</evidence>
<dbReference type="Proteomes" id="UP000053831">
    <property type="component" value="Unassembled WGS sequence"/>
</dbReference>
<dbReference type="InterPro" id="IPR023167">
    <property type="entry name" value="Yap1_redox_dom_sf"/>
</dbReference>
<evidence type="ECO:0000313" key="6">
    <source>
        <dbReference type="Proteomes" id="UP000053831"/>
    </source>
</evidence>
<sequence>MGTSATTGSKNGSDMANASLNGFTSSPSASSHSNLGPSSSCGTSPEAFTQSPTGPQALDTLTTIGEEHPSISTIEYPFAQFANNYLGGNYNLDWFVQQNGGQFDPQLFGNYREPQDNILATTSFDDLFAEPLETDFTMPYNVAPSPGITKKTNLIEDIDAQQHAIEEDTIQPGAMSCNQLWNKLQSCPKAQSGEFDLDGLCSELTKKAKCSGHGPVVAEQDFDTILQKYMGKDVPSDRMADKMGIKIEKGDISAQSVGM</sequence>
<evidence type="ECO:0000313" key="5">
    <source>
        <dbReference type="EMBL" id="KOS17289.1"/>
    </source>
</evidence>
<dbReference type="GO" id="GO:0000976">
    <property type="term" value="F:transcription cis-regulatory region binding"/>
    <property type="evidence" value="ECO:0007669"/>
    <property type="project" value="InterPro"/>
</dbReference>
<protein>
    <submittedName>
        <fullName evidence="5">AP-1-like transcription factor YAP1</fullName>
    </submittedName>
</protein>
<comment type="subcellular location">
    <subcellularLocation>
        <location evidence="1">Nucleus</location>
    </subcellularLocation>
</comment>
<feature type="domain" description="Transcription factor PAP1" evidence="4">
    <location>
        <begin position="90"/>
        <end position="228"/>
    </location>
</feature>
<dbReference type="OrthoDB" id="5380163at2759"/>
<evidence type="ECO:0000259" key="4">
    <source>
        <dbReference type="Pfam" id="PF08601"/>
    </source>
</evidence>